<comment type="caution">
    <text evidence="2">The sequence shown here is derived from an EMBL/GenBank/DDBJ whole genome shotgun (WGS) entry which is preliminary data.</text>
</comment>
<feature type="compositionally biased region" description="Polar residues" evidence="1">
    <location>
        <begin position="52"/>
        <end position="66"/>
    </location>
</feature>
<feature type="region of interest" description="Disordered" evidence="1">
    <location>
        <begin position="17"/>
        <end position="66"/>
    </location>
</feature>
<dbReference type="Proteomes" id="UP000226192">
    <property type="component" value="Unassembled WGS sequence"/>
</dbReference>
<feature type="compositionally biased region" description="Polar residues" evidence="1">
    <location>
        <begin position="540"/>
        <end position="552"/>
    </location>
</feature>
<dbReference type="STRING" id="1399860.A0A2C5XC65"/>
<reference evidence="2 3" key="1">
    <citation type="submission" date="2017-06" db="EMBL/GenBank/DDBJ databases">
        <title>Ant-infecting Ophiocordyceps genomes reveal a high diversity of potential behavioral manipulation genes and a possible major role for enterotoxins.</title>
        <authorList>
            <person name="De Bekker C."/>
            <person name="Evans H.C."/>
            <person name="Brachmann A."/>
            <person name="Hughes D.P."/>
        </authorList>
    </citation>
    <scope>NUCLEOTIDE SEQUENCE [LARGE SCALE GENOMIC DNA]</scope>
    <source>
        <strain evidence="2 3">Map64</strain>
    </source>
</reference>
<feature type="compositionally biased region" description="Polar residues" evidence="1">
    <location>
        <begin position="291"/>
        <end position="311"/>
    </location>
</feature>
<accession>A0A2C5XC65</accession>
<evidence type="ECO:0000313" key="2">
    <source>
        <dbReference type="EMBL" id="PHH66929.1"/>
    </source>
</evidence>
<feature type="compositionally biased region" description="Basic residues" evidence="1">
    <location>
        <begin position="349"/>
        <end position="361"/>
    </location>
</feature>
<name>A0A2C5XC65_9HYPO</name>
<feature type="compositionally biased region" description="Low complexity" evidence="1">
    <location>
        <begin position="741"/>
        <end position="752"/>
    </location>
</feature>
<feature type="region of interest" description="Disordered" evidence="1">
    <location>
        <begin position="734"/>
        <end position="762"/>
    </location>
</feature>
<feature type="compositionally biased region" description="Polar residues" evidence="1">
    <location>
        <begin position="448"/>
        <end position="466"/>
    </location>
</feature>
<protein>
    <submittedName>
        <fullName evidence="2">Uncharacterized protein</fullName>
    </submittedName>
</protein>
<feature type="compositionally biased region" description="Low complexity" evidence="1">
    <location>
        <begin position="132"/>
        <end position="146"/>
    </location>
</feature>
<proteinExistence type="predicted"/>
<feature type="region of interest" description="Disordered" evidence="1">
    <location>
        <begin position="347"/>
        <end position="413"/>
    </location>
</feature>
<feature type="region of interest" description="Disordered" evidence="1">
    <location>
        <begin position="78"/>
        <end position="179"/>
    </location>
</feature>
<feature type="region of interest" description="Disordered" evidence="1">
    <location>
        <begin position="677"/>
        <end position="719"/>
    </location>
</feature>
<dbReference type="EMBL" id="NJET01000004">
    <property type="protein sequence ID" value="PHH66929.1"/>
    <property type="molecule type" value="Genomic_DNA"/>
</dbReference>
<feature type="compositionally biased region" description="Polar residues" evidence="1">
    <location>
        <begin position="161"/>
        <end position="176"/>
    </location>
</feature>
<feature type="region of interest" description="Disordered" evidence="1">
    <location>
        <begin position="587"/>
        <end position="609"/>
    </location>
</feature>
<dbReference type="AlphaFoldDB" id="A0A2C5XC65"/>
<evidence type="ECO:0000313" key="3">
    <source>
        <dbReference type="Proteomes" id="UP000226192"/>
    </source>
</evidence>
<organism evidence="2 3">
    <name type="scientific">Ophiocordyceps australis</name>
    <dbReference type="NCBI Taxonomy" id="1399860"/>
    <lineage>
        <taxon>Eukaryota</taxon>
        <taxon>Fungi</taxon>
        <taxon>Dikarya</taxon>
        <taxon>Ascomycota</taxon>
        <taxon>Pezizomycotina</taxon>
        <taxon>Sordariomycetes</taxon>
        <taxon>Hypocreomycetidae</taxon>
        <taxon>Hypocreales</taxon>
        <taxon>Ophiocordycipitaceae</taxon>
        <taxon>Ophiocordyceps</taxon>
    </lineage>
</organism>
<feature type="region of interest" description="Disordered" evidence="1">
    <location>
        <begin position="536"/>
        <end position="555"/>
    </location>
</feature>
<feature type="compositionally biased region" description="Polar residues" evidence="1">
    <location>
        <begin position="677"/>
        <end position="717"/>
    </location>
</feature>
<feature type="region of interest" description="Disordered" evidence="1">
    <location>
        <begin position="811"/>
        <end position="839"/>
    </location>
</feature>
<feature type="region of interest" description="Disordered" evidence="1">
    <location>
        <begin position="290"/>
        <end position="311"/>
    </location>
</feature>
<keyword evidence="3" id="KW-1185">Reference proteome</keyword>
<sequence>MVPRRDEYDLAAAARHATRLSATSQLASPRTLKHESRRIGGAGPDLPPTPPTYSRNSSGSHAASTASMTPACASAALLSTPSGVSDGPRRILTTPPHQQSPLTPDVTPPSPARLSRIPRFSASERRGSRLTATDALPAARQDAAALSDKEGAGSSARPALDSTTLSQFTNRSTTDSKTSRLVHARALSLALKQLHVAAADSQANRRSVKFDGDWGTPSDIEREWDDNLERFVSVRMRRTCPGLDTAAAPMHHYKLPRRAMLPLAHDAANTADAPWPLTQLQGANQMPAASFSGTMSATTPESTIRRQNSAKCSTTDTAVGVHGSSASSPCAKPTPSAVVEAMVVEAPRQKRQHLRHVSKKSILRDSSPAKRPLAQDDARPRKHVSAIPVANKTRAAHHETRHKGPTQNSPICSAQTRRQVWNNGGLPVAVVPGRLSSSQAPPAREPSLRSTSSRPSKRGNSISSSPADPKAGKAPASRRGPATTPHRKSASESSPCNFLALMNCPPAIPPRTSSLSAPTSCNASRTVSLTANSLKALERGQQSPPRTPTQAKRTSRIEPLAAKPVPQALKQAQVQTPTCDAFQNATTAATSPTVSRHEDGHSFKRQTSGNTPFSVTSLDTLLTAQEVSEALAIHMVSHRNSSVLMVNNATRPLEALQTPSWQPTNVPEAEHLMAWSQERQPMDSQESAQSGNSLETAQPSSLLETAQPTNTWTTRQSRAWLETRRPYNVPATRVSTNMANPTTRKPLPTKTTVQSPRQAGLANDRYISPLSRNPPGLAQIAELPPAINLIPATPSGVTPAEEKMAHLGNYHEATGQQSRRPSLVRRTFSRRSQSTGYAPLDARRPSFLAKSFSFSLHPRQAKPAGGFPQPREHHVPAEQERLHPFWRPWYTEMQDECAECAMEHDDCMCHEAFAYSLVDQPSLKTKLRRTFAVLPDRRRHEHIVCAAHVPHGLERRTIGRTPSGHLRVMQQSTSCESLRPQTCSFIPSCYVPANASLWRRLWRKRNMRRFSLGANGFSRIIHQHRFRPDLMPGTRDASAHAHEPASIRYARRDAPMLA</sequence>
<evidence type="ECO:0000256" key="1">
    <source>
        <dbReference type="SAM" id="MobiDB-lite"/>
    </source>
</evidence>
<dbReference type="OrthoDB" id="3870679at2759"/>
<gene>
    <name evidence="2" type="ORF">CDD81_5281</name>
</gene>
<feature type="region of interest" description="Disordered" evidence="1">
    <location>
        <begin position="432"/>
        <end position="494"/>
    </location>
</feature>